<evidence type="ECO:0000313" key="3">
    <source>
        <dbReference type="Proteomes" id="UP001229421"/>
    </source>
</evidence>
<feature type="compositionally biased region" description="Basic and acidic residues" evidence="1">
    <location>
        <begin position="351"/>
        <end position="361"/>
    </location>
</feature>
<evidence type="ECO:0000313" key="2">
    <source>
        <dbReference type="EMBL" id="KAK1421741.1"/>
    </source>
</evidence>
<organism evidence="2 3">
    <name type="scientific">Tagetes erecta</name>
    <name type="common">African marigold</name>
    <dbReference type="NCBI Taxonomy" id="13708"/>
    <lineage>
        <taxon>Eukaryota</taxon>
        <taxon>Viridiplantae</taxon>
        <taxon>Streptophyta</taxon>
        <taxon>Embryophyta</taxon>
        <taxon>Tracheophyta</taxon>
        <taxon>Spermatophyta</taxon>
        <taxon>Magnoliopsida</taxon>
        <taxon>eudicotyledons</taxon>
        <taxon>Gunneridae</taxon>
        <taxon>Pentapetalae</taxon>
        <taxon>asterids</taxon>
        <taxon>campanulids</taxon>
        <taxon>Asterales</taxon>
        <taxon>Asteraceae</taxon>
        <taxon>Asteroideae</taxon>
        <taxon>Heliantheae alliance</taxon>
        <taxon>Tageteae</taxon>
        <taxon>Tagetes</taxon>
    </lineage>
</organism>
<sequence length="361" mass="41597">MPTYTTMGLNQHIRHGGFMARRMADIHNTYHGGDGDNSPPRRDQGKMPSGCESSKPATRGIAKNKKLLAKVNKKGSDAPRFEVQINMEGGQYKFVGDHGTDFIRLLSNQIRSVVTFNCMGWSKVPVETKRLVFPVLYDYFNIEKWEETEEWEMIMSALKFECRRSFSEWKSSYKTHFDSQGGYDDVETARAKPPSGYDIDRWNQVVDHFLSDEYKNRSEINKKNRSKQKYTSFHGSKSFSSRRFEGKNSMDVFHETRTRKGVFQHPLAEEDYGRIQDEFTQASSQGDGQINEIECMQRALGEKPGYVRGYGPVTKQGAPWLPKTHSHFQGPSTSQLQQQVQQLQEQQQQHAQREAEQTQII</sequence>
<dbReference type="InterPro" id="IPR004252">
    <property type="entry name" value="Probable_transposase_24"/>
</dbReference>
<feature type="region of interest" description="Disordered" evidence="1">
    <location>
        <begin position="324"/>
        <end position="361"/>
    </location>
</feature>
<dbReference type="Pfam" id="PF03004">
    <property type="entry name" value="Transposase_24"/>
    <property type="match status" value="1"/>
</dbReference>
<name>A0AAD8NUZ4_TARER</name>
<dbReference type="Proteomes" id="UP001229421">
    <property type="component" value="Unassembled WGS sequence"/>
</dbReference>
<protein>
    <submittedName>
        <fullName evidence="2">Uncharacterized protein</fullName>
    </submittedName>
</protein>
<evidence type="ECO:0000256" key="1">
    <source>
        <dbReference type="SAM" id="MobiDB-lite"/>
    </source>
</evidence>
<feature type="region of interest" description="Disordered" evidence="1">
    <location>
        <begin position="29"/>
        <end position="58"/>
    </location>
</feature>
<dbReference type="AlphaFoldDB" id="A0AAD8NUZ4"/>
<keyword evidence="3" id="KW-1185">Reference proteome</keyword>
<feature type="compositionally biased region" description="Low complexity" evidence="1">
    <location>
        <begin position="335"/>
        <end position="350"/>
    </location>
</feature>
<proteinExistence type="predicted"/>
<dbReference type="PANTHER" id="PTHR33499">
    <property type="entry name" value="OS12G0282400 PROTEIN-RELATED"/>
    <property type="match status" value="1"/>
</dbReference>
<reference evidence="2" key="1">
    <citation type="journal article" date="2023" name="bioRxiv">
        <title>Improved chromosome-level genome assembly for marigold (Tagetes erecta).</title>
        <authorList>
            <person name="Jiang F."/>
            <person name="Yuan L."/>
            <person name="Wang S."/>
            <person name="Wang H."/>
            <person name="Xu D."/>
            <person name="Wang A."/>
            <person name="Fan W."/>
        </authorList>
    </citation>
    <scope>NUCLEOTIDE SEQUENCE</scope>
    <source>
        <strain evidence="2">WSJ</strain>
        <tissue evidence="2">Leaf</tissue>
    </source>
</reference>
<gene>
    <name evidence="2" type="ORF">QVD17_24331</name>
</gene>
<dbReference type="EMBL" id="JAUHHV010000006">
    <property type="protein sequence ID" value="KAK1421741.1"/>
    <property type="molecule type" value="Genomic_DNA"/>
</dbReference>
<accession>A0AAD8NUZ4</accession>
<comment type="caution">
    <text evidence="2">The sequence shown here is derived from an EMBL/GenBank/DDBJ whole genome shotgun (WGS) entry which is preliminary data.</text>
</comment>
<dbReference type="PANTHER" id="PTHR33499:SF11">
    <property type="entry name" value="NO APICAL MERISTEM-ASSOCIATED C-TERMINAL DOMAIN-CONTAINING PROTEIN"/>
    <property type="match status" value="1"/>
</dbReference>